<dbReference type="AlphaFoldDB" id="A0A662Z760"/>
<dbReference type="RefSeq" id="WP_091476213.1">
    <property type="nucleotide sequence ID" value="NZ_FOIT01000006.1"/>
</dbReference>
<dbReference type="GO" id="GO:0005737">
    <property type="term" value="C:cytoplasm"/>
    <property type="evidence" value="ECO:0007669"/>
    <property type="project" value="TreeGrafter"/>
</dbReference>
<dbReference type="SUPFAM" id="SSF89550">
    <property type="entry name" value="PHP domain-like"/>
    <property type="match status" value="1"/>
</dbReference>
<dbReference type="PANTHER" id="PTHR21039">
    <property type="entry name" value="HISTIDINOL PHOSPHATASE-RELATED"/>
    <property type="match status" value="1"/>
</dbReference>
<dbReference type="PANTHER" id="PTHR21039:SF0">
    <property type="entry name" value="HISTIDINOL-PHOSPHATASE"/>
    <property type="match status" value="1"/>
</dbReference>
<evidence type="ECO:0000256" key="6">
    <source>
        <dbReference type="ARBA" id="ARBA00023102"/>
    </source>
</evidence>
<keyword evidence="6 8" id="KW-0368">Histidine biosynthesis</keyword>
<keyword evidence="4 8" id="KW-0028">Amino-acid biosynthesis</keyword>
<dbReference type="OrthoDB" id="9775255at2"/>
<protein>
    <recommendedName>
        <fullName evidence="3 8">Histidinol-phosphatase</fullName>
        <shortName evidence="8">HolPase</shortName>
        <ecNumber evidence="3 8">3.1.3.15</ecNumber>
    </recommendedName>
</protein>
<dbReference type="GO" id="GO:0004401">
    <property type="term" value="F:histidinol-phosphatase activity"/>
    <property type="evidence" value="ECO:0007669"/>
    <property type="project" value="UniProtKB-UniRule"/>
</dbReference>
<evidence type="ECO:0000256" key="4">
    <source>
        <dbReference type="ARBA" id="ARBA00022605"/>
    </source>
</evidence>
<dbReference type="EC" id="3.1.3.15" evidence="3 8"/>
<organism evidence="10 11">
    <name type="scientific">Aliicoccus persicus</name>
    <dbReference type="NCBI Taxonomy" id="930138"/>
    <lineage>
        <taxon>Bacteria</taxon>
        <taxon>Bacillati</taxon>
        <taxon>Bacillota</taxon>
        <taxon>Bacilli</taxon>
        <taxon>Bacillales</taxon>
        <taxon>Staphylococcaceae</taxon>
        <taxon>Aliicoccus</taxon>
    </lineage>
</organism>
<comment type="similarity">
    <text evidence="2 8">Belongs to the PHP hydrolase family. HisK subfamily.</text>
</comment>
<accession>A0A662Z760</accession>
<comment type="catalytic activity">
    <reaction evidence="7 8">
        <text>L-histidinol phosphate + H2O = L-histidinol + phosphate</text>
        <dbReference type="Rhea" id="RHEA:14465"/>
        <dbReference type="ChEBI" id="CHEBI:15377"/>
        <dbReference type="ChEBI" id="CHEBI:43474"/>
        <dbReference type="ChEBI" id="CHEBI:57699"/>
        <dbReference type="ChEBI" id="CHEBI:57980"/>
        <dbReference type="EC" id="3.1.3.15"/>
    </reaction>
</comment>
<keyword evidence="11" id="KW-1185">Reference proteome</keyword>
<dbReference type="GO" id="GO:0000105">
    <property type="term" value="P:L-histidine biosynthetic process"/>
    <property type="evidence" value="ECO:0007669"/>
    <property type="project" value="UniProtKB-UniRule"/>
</dbReference>
<evidence type="ECO:0000256" key="7">
    <source>
        <dbReference type="ARBA" id="ARBA00049158"/>
    </source>
</evidence>
<evidence type="ECO:0000256" key="3">
    <source>
        <dbReference type="ARBA" id="ARBA00013085"/>
    </source>
</evidence>
<gene>
    <name evidence="10" type="ORF">SAMN05192557_1859</name>
</gene>
<evidence type="ECO:0000313" key="11">
    <source>
        <dbReference type="Proteomes" id="UP000243605"/>
    </source>
</evidence>
<reference evidence="10 11" key="1">
    <citation type="submission" date="2016-10" db="EMBL/GenBank/DDBJ databases">
        <authorList>
            <person name="Varghese N."/>
            <person name="Submissions S."/>
        </authorList>
    </citation>
    <scope>NUCLEOTIDE SEQUENCE [LARGE SCALE GENOMIC DNA]</scope>
    <source>
        <strain evidence="10 11">IBRC-M10081</strain>
    </source>
</reference>
<dbReference type="InterPro" id="IPR004013">
    <property type="entry name" value="PHP_dom"/>
</dbReference>
<evidence type="ECO:0000256" key="1">
    <source>
        <dbReference type="ARBA" id="ARBA00004970"/>
    </source>
</evidence>
<sequence length="266" mass="30644">MFYDQHMHSYISIDSEADPFQYIKNGPKYVVFTDHLELQSPGEPKVDITPAFDLLLDLKDELKERGTELLLGVEVGYARGIEGALDHIFSKYPFKVKIMSAHHNGDYGFMSRVDIPRDEMLNSYVDTLLEAVTEWNDFHILAHFDFGFRIHDFDISEIGPYEDRLNKVFETIIEKDIAFEINSKSIFVHGNKALYQWGIERYIALGGKLITLGSDAHHPEDYMLGFEEIIEMLVGNGVSELALFNDENRQMISLKDALEVIHRLKH</sequence>
<evidence type="ECO:0000256" key="2">
    <source>
        <dbReference type="ARBA" id="ARBA00009152"/>
    </source>
</evidence>
<dbReference type="InterPro" id="IPR016195">
    <property type="entry name" value="Pol/histidinol_Pase-like"/>
</dbReference>
<proteinExistence type="inferred from homology"/>
<feature type="domain" description="PHP" evidence="9">
    <location>
        <begin position="4"/>
        <end position="183"/>
    </location>
</feature>
<name>A0A662Z760_9STAP</name>
<dbReference type="UniPathway" id="UPA00031">
    <property type="reaction ID" value="UER00013"/>
</dbReference>
<evidence type="ECO:0000256" key="8">
    <source>
        <dbReference type="RuleBase" id="RU366003"/>
    </source>
</evidence>
<evidence type="ECO:0000256" key="5">
    <source>
        <dbReference type="ARBA" id="ARBA00022801"/>
    </source>
</evidence>
<dbReference type="Proteomes" id="UP000243605">
    <property type="component" value="Unassembled WGS sequence"/>
</dbReference>
<comment type="pathway">
    <text evidence="1 8">Amino-acid biosynthesis; L-histidine biosynthesis; L-histidine from 5-phospho-alpha-D-ribose 1-diphosphate: step 8/9.</text>
</comment>
<keyword evidence="5 8" id="KW-0378">Hydrolase</keyword>
<dbReference type="EMBL" id="FOIT01000006">
    <property type="protein sequence ID" value="SEW15300.1"/>
    <property type="molecule type" value="Genomic_DNA"/>
</dbReference>
<evidence type="ECO:0000259" key="9">
    <source>
        <dbReference type="Pfam" id="PF02811"/>
    </source>
</evidence>
<dbReference type="InterPro" id="IPR010140">
    <property type="entry name" value="Histidinol_P_phosphatase_HisJ"/>
</dbReference>
<evidence type="ECO:0000313" key="10">
    <source>
        <dbReference type="EMBL" id="SEW15300.1"/>
    </source>
</evidence>
<dbReference type="Gene3D" id="3.20.20.140">
    <property type="entry name" value="Metal-dependent hydrolases"/>
    <property type="match status" value="1"/>
</dbReference>
<dbReference type="Pfam" id="PF02811">
    <property type="entry name" value="PHP"/>
    <property type="match status" value="1"/>
</dbReference>